<evidence type="ECO:0000256" key="1">
    <source>
        <dbReference type="ARBA" id="ARBA00022679"/>
    </source>
</evidence>
<proteinExistence type="predicted"/>
<dbReference type="AlphaFoldDB" id="A0A1X2LCT7"/>
<dbReference type="PANTHER" id="PTHR43775:SF51">
    <property type="entry name" value="INACTIVE PHENOLPHTHIOCEROL SYNTHESIS POLYKETIDE SYNTHASE TYPE I PKS1-RELATED"/>
    <property type="match status" value="1"/>
</dbReference>
<dbReference type="InterPro" id="IPR016039">
    <property type="entry name" value="Thiolase-like"/>
</dbReference>
<dbReference type="InterPro" id="IPR014030">
    <property type="entry name" value="Ketoacyl_synth_N"/>
</dbReference>
<dbReference type="PANTHER" id="PTHR43775">
    <property type="entry name" value="FATTY ACID SYNTHASE"/>
    <property type="match status" value="1"/>
</dbReference>
<evidence type="ECO:0000313" key="4">
    <source>
        <dbReference type="Proteomes" id="UP000193247"/>
    </source>
</evidence>
<sequence length="65" mass="6133">METAGIDPTTLEGTNTGVFAGAWGQPYGAGGTGGAGAPEGAEGYGLTGAATSVASGRIAYVLGLQ</sequence>
<dbReference type="Proteomes" id="UP000193247">
    <property type="component" value="Unassembled WGS sequence"/>
</dbReference>
<dbReference type="InterPro" id="IPR050091">
    <property type="entry name" value="PKS_NRPS_Biosynth_Enz"/>
</dbReference>
<dbReference type="EMBL" id="NCXP01000142">
    <property type="protein sequence ID" value="OSC31801.1"/>
    <property type="molecule type" value="Genomic_DNA"/>
</dbReference>
<accession>A0A1X2LCT7</accession>
<dbReference type="Gene3D" id="3.40.47.10">
    <property type="match status" value="1"/>
</dbReference>
<feature type="domain" description="Beta-ketoacyl synthase-like N-terminal" evidence="2">
    <location>
        <begin position="1"/>
        <end position="65"/>
    </location>
</feature>
<dbReference type="GO" id="GO:0006633">
    <property type="term" value="P:fatty acid biosynthetic process"/>
    <property type="evidence" value="ECO:0007669"/>
    <property type="project" value="TreeGrafter"/>
</dbReference>
<evidence type="ECO:0000259" key="2">
    <source>
        <dbReference type="Pfam" id="PF00109"/>
    </source>
</evidence>
<dbReference type="GO" id="GO:0004312">
    <property type="term" value="F:fatty acid synthase activity"/>
    <property type="evidence" value="ECO:0007669"/>
    <property type="project" value="TreeGrafter"/>
</dbReference>
<dbReference type="SUPFAM" id="SSF53901">
    <property type="entry name" value="Thiolase-like"/>
    <property type="match status" value="1"/>
</dbReference>
<protein>
    <recommendedName>
        <fullName evidence="2">Beta-ketoacyl synthase-like N-terminal domain-containing protein</fullName>
    </recommendedName>
</protein>
<dbReference type="Pfam" id="PF00109">
    <property type="entry name" value="ketoacyl-synt"/>
    <property type="match status" value="1"/>
</dbReference>
<gene>
    <name evidence="3" type="ORF">B8W66_23885</name>
</gene>
<organism evidence="3 4">
    <name type="scientific">Mycobacterium decipiens</name>
    <dbReference type="NCBI Taxonomy" id="1430326"/>
    <lineage>
        <taxon>Bacteria</taxon>
        <taxon>Bacillati</taxon>
        <taxon>Actinomycetota</taxon>
        <taxon>Actinomycetes</taxon>
        <taxon>Mycobacteriales</taxon>
        <taxon>Mycobacteriaceae</taxon>
        <taxon>Mycobacterium</taxon>
    </lineage>
</organism>
<keyword evidence="1" id="KW-0808">Transferase</keyword>
<evidence type="ECO:0000313" key="3">
    <source>
        <dbReference type="EMBL" id="OSC31801.1"/>
    </source>
</evidence>
<comment type="caution">
    <text evidence="3">The sequence shown here is derived from an EMBL/GenBank/DDBJ whole genome shotgun (WGS) entry which is preliminary data.</text>
</comment>
<dbReference type="STRING" id="1430326.B8W66_23885"/>
<reference evidence="3 4" key="1">
    <citation type="submission" date="2017-04" db="EMBL/GenBank/DDBJ databases">
        <title>The new phylogeny of genus Mycobacterium.</title>
        <authorList>
            <person name="Tortoli E."/>
            <person name="Trovato A."/>
            <person name="Cirillo D.M."/>
        </authorList>
    </citation>
    <scope>NUCLEOTIDE SEQUENCE [LARGE SCALE GENOMIC DNA]</scope>
    <source>
        <strain evidence="3 4">TBL 1200985</strain>
    </source>
</reference>
<feature type="non-terminal residue" evidence="3">
    <location>
        <position position="65"/>
    </location>
</feature>
<keyword evidence="4" id="KW-1185">Reference proteome</keyword>
<name>A0A1X2LCT7_9MYCO</name>